<dbReference type="SMART" id="SM01190">
    <property type="entry name" value="EMP24_GP25L"/>
    <property type="match status" value="1"/>
</dbReference>
<dbReference type="Proteomes" id="UP001338582">
    <property type="component" value="Chromosome 3"/>
</dbReference>
<keyword evidence="3 8" id="KW-0812">Transmembrane</keyword>
<keyword evidence="12" id="KW-1185">Reference proteome</keyword>
<dbReference type="KEGG" id="asau:88174034"/>
<dbReference type="RefSeq" id="XP_062878028.1">
    <property type="nucleotide sequence ID" value="XM_063021958.1"/>
</dbReference>
<feature type="domain" description="GOLD" evidence="10">
    <location>
        <begin position="90"/>
        <end position="177"/>
    </location>
</feature>
<protein>
    <recommendedName>
        <fullName evidence="10">GOLD domain-containing protein</fullName>
    </recommendedName>
</protein>
<keyword evidence="5 9" id="KW-1133">Transmembrane helix</keyword>
<dbReference type="SUPFAM" id="SSF101576">
    <property type="entry name" value="Supernatant protein factor (SPF), C-terminal domain"/>
    <property type="match status" value="1"/>
</dbReference>
<organism evidence="11 12">
    <name type="scientific">Australozyma saopauloensis</name>
    <dbReference type="NCBI Taxonomy" id="291208"/>
    <lineage>
        <taxon>Eukaryota</taxon>
        <taxon>Fungi</taxon>
        <taxon>Dikarya</taxon>
        <taxon>Ascomycota</taxon>
        <taxon>Saccharomycotina</taxon>
        <taxon>Pichiomycetes</taxon>
        <taxon>Metschnikowiaceae</taxon>
        <taxon>Australozyma</taxon>
    </lineage>
</organism>
<keyword evidence="4" id="KW-0732">Signal</keyword>
<keyword evidence="6 9" id="KW-0472">Membrane</keyword>
<dbReference type="EMBL" id="CP138896">
    <property type="protein sequence ID" value="WPK25646.1"/>
    <property type="molecule type" value="Genomic_DNA"/>
</dbReference>
<comment type="subcellular location">
    <subcellularLocation>
        <location evidence="7">Endomembrane system</location>
        <topology evidence="7">Single-pass membrane protein</topology>
    </subcellularLocation>
    <subcellularLocation>
        <location evidence="1 8">Membrane</location>
        <topology evidence="1 8">Single-pass type I membrane protein</topology>
    </subcellularLocation>
</comment>
<dbReference type="Pfam" id="PF01105">
    <property type="entry name" value="EMP24_GP25L"/>
    <property type="match status" value="1"/>
</dbReference>
<gene>
    <name evidence="11" type="ORF">PUMCH_002970</name>
</gene>
<feature type="transmembrane region" description="Helical" evidence="9">
    <location>
        <begin position="232"/>
        <end position="252"/>
    </location>
</feature>
<accession>A0AAX4HAR4</accession>
<dbReference type="AlphaFoldDB" id="A0AAX4HAR4"/>
<feature type="transmembrane region" description="Helical" evidence="9">
    <location>
        <begin position="69"/>
        <end position="89"/>
    </location>
</feature>
<dbReference type="GO" id="GO:0012505">
    <property type="term" value="C:endomembrane system"/>
    <property type="evidence" value="ECO:0007669"/>
    <property type="project" value="UniProtKB-SubCell"/>
</dbReference>
<evidence type="ECO:0000256" key="4">
    <source>
        <dbReference type="ARBA" id="ARBA00022729"/>
    </source>
</evidence>
<sequence>MTRQKLKRNKFQIKYIISFLSPINTPLFPDPFQHYFSFHVQCRADTRPYETRLVRLTIHTNNQTMNFNLFWLFVFAIANAHTVLLAPYGKQCFYENLKQNDVLSITFQVGSRDPNNAEQLTVDFLIIDPRHRVDRSLHNVDHGDETIKATVEGKYQYCFSNEKSSRADLDVSFNVHGVIYFDAADPNSDSLDYSILRLRQLTDDVKAEQNYLVIRERTHRNTAESTNSRVKWWSLFQIVMVALNCLFQIYYLRRFFEVRSVV</sequence>
<evidence type="ECO:0000256" key="9">
    <source>
        <dbReference type="SAM" id="Phobius"/>
    </source>
</evidence>
<dbReference type="InterPro" id="IPR015720">
    <property type="entry name" value="Emp24-like"/>
</dbReference>
<dbReference type="GO" id="GO:0016020">
    <property type="term" value="C:membrane"/>
    <property type="evidence" value="ECO:0007669"/>
    <property type="project" value="UniProtKB-SubCell"/>
</dbReference>
<evidence type="ECO:0000259" key="10">
    <source>
        <dbReference type="PROSITE" id="PS50866"/>
    </source>
</evidence>
<evidence type="ECO:0000256" key="2">
    <source>
        <dbReference type="ARBA" id="ARBA00007104"/>
    </source>
</evidence>
<evidence type="ECO:0000256" key="3">
    <source>
        <dbReference type="ARBA" id="ARBA00022692"/>
    </source>
</evidence>
<evidence type="ECO:0000256" key="7">
    <source>
        <dbReference type="ARBA" id="ARBA00037847"/>
    </source>
</evidence>
<evidence type="ECO:0000256" key="5">
    <source>
        <dbReference type="ARBA" id="ARBA00022989"/>
    </source>
</evidence>
<dbReference type="InterPro" id="IPR036598">
    <property type="entry name" value="GOLD_dom_sf"/>
</dbReference>
<evidence type="ECO:0000256" key="1">
    <source>
        <dbReference type="ARBA" id="ARBA00004479"/>
    </source>
</evidence>
<dbReference type="GeneID" id="88174034"/>
<name>A0AAX4HAR4_9ASCO</name>
<proteinExistence type="inferred from homology"/>
<evidence type="ECO:0000256" key="6">
    <source>
        <dbReference type="ARBA" id="ARBA00023136"/>
    </source>
</evidence>
<dbReference type="PROSITE" id="PS50866">
    <property type="entry name" value="GOLD"/>
    <property type="match status" value="1"/>
</dbReference>
<evidence type="ECO:0000256" key="8">
    <source>
        <dbReference type="RuleBase" id="RU003827"/>
    </source>
</evidence>
<evidence type="ECO:0000313" key="11">
    <source>
        <dbReference type="EMBL" id="WPK25646.1"/>
    </source>
</evidence>
<comment type="similarity">
    <text evidence="2 8">Belongs to the EMP24/GP25L family.</text>
</comment>
<reference evidence="11 12" key="1">
    <citation type="submission" date="2023-10" db="EMBL/GenBank/DDBJ databases">
        <title>Draft Genome Sequence of Candida saopaulonensis from a very Premature Infant with Sepsis.</title>
        <authorList>
            <person name="Ning Y."/>
            <person name="Dai R."/>
            <person name="Xiao M."/>
            <person name="Xu Y."/>
            <person name="Yan Q."/>
            <person name="Zhang L."/>
        </authorList>
    </citation>
    <scope>NUCLEOTIDE SEQUENCE [LARGE SCALE GENOMIC DNA]</scope>
    <source>
        <strain evidence="11 12">19XY460</strain>
    </source>
</reference>
<dbReference type="PANTHER" id="PTHR22811">
    <property type="entry name" value="TRANSMEMBRANE EMP24 DOMAIN-CONTAINING PROTEIN"/>
    <property type="match status" value="1"/>
</dbReference>
<evidence type="ECO:0000313" key="12">
    <source>
        <dbReference type="Proteomes" id="UP001338582"/>
    </source>
</evidence>
<dbReference type="InterPro" id="IPR009038">
    <property type="entry name" value="GOLD_dom"/>
</dbReference>